<evidence type="ECO:0000313" key="2">
    <source>
        <dbReference type="Proteomes" id="UP000792457"/>
    </source>
</evidence>
<gene>
    <name evidence="1" type="ORF">J437_LFUL013983</name>
</gene>
<dbReference type="OrthoDB" id="9822052at2759"/>
<dbReference type="Gene3D" id="2.130.10.10">
    <property type="entry name" value="YVTN repeat-like/Quinoprotein amine dehydrogenase"/>
    <property type="match status" value="1"/>
</dbReference>
<dbReference type="PANTHER" id="PTHR46947">
    <property type="entry name" value="WD REPEAT-CONTAINING PROTEIN 73"/>
    <property type="match status" value="1"/>
</dbReference>
<reference evidence="1" key="1">
    <citation type="submission" date="2013-04" db="EMBL/GenBank/DDBJ databases">
        <authorList>
            <person name="Qu J."/>
            <person name="Murali S.C."/>
            <person name="Bandaranaike D."/>
            <person name="Bellair M."/>
            <person name="Blankenburg K."/>
            <person name="Chao H."/>
            <person name="Dinh H."/>
            <person name="Doddapaneni H."/>
            <person name="Downs B."/>
            <person name="Dugan-Rocha S."/>
            <person name="Elkadiri S."/>
            <person name="Gnanaolivu R.D."/>
            <person name="Hernandez B."/>
            <person name="Javaid M."/>
            <person name="Jayaseelan J.C."/>
            <person name="Lee S."/>
            <person name="Li M."/>
            <person name="Ming W."/>
            <person name="Munidasa M."/>
            <person name="Muniz J."/>
            <person name="Nguyen L."/>
            <person name="Ongeri F."/>
            <person name="Osuji N."/>
            <person name="Pu L.-L."/>
            <person name="Puazo M."/>
            <person name="Qu C."/>
            <person name="Quiroz J."/>
            <person name="Raj R."/>
            <person name="Weissenberger G."/>
            <person name="Xin Y."/>
            <person name="Zou X."/>
            <person name="Han Y."/>
            <person name="Richards S."/>
            <person name="Worley K."/>
            <person name="Muzny D."/>
            <person name="Gibbs R."/>
        </authorList>
    </citation>
    <scope>NUCLEOTIDE SEQUENCE</scope>
    <source>
        <strain evidence="1">Sampled in the wild</strain>
    </source>
</reference>
<accession>A0A8K0KC93</accession>
<dbReference type="GO" id="GO:0031122">
    <property type="term" value="P:cytoplasmic microtubule organization"/>
    <property type="evidence" value="ECO:0007669"/>
    <property type="project" value="TreeGrafter"/>
</dbReference>
<dbReference type="PANTHER" id="PTHR46947:SF1">
    <property type="entry name" value="WD REPEAT-CONTAINING PROTEIN 73"/>
    <property type="match status" value="1"/>
</dbReference>
<reference evidence="1" key="2">
    <citation type="submission" date="2017-10" db="EMBL/GenBank/DDBJ databases">
        <title>Ladona fulva Genome sequencing and assembly.</title>
        <authorList>
            <person name="Murali S."/>
            <person name="Richards S."/>
            <person name="Bandaranaike D."/>
            <person name="Bellair M."/>
            <person name="Blankenburg K."/>
            <person name="Chao H."/>
            <person name="Dinh H."/>
            <person name="Doddapaneni H."/>
            <person name="Dugan-Rocha S."/>
            <person name="Elkadiri S."/>
            <person name="Gnanaolivu R."/>
            <person name="Hernandez B."/>
            <person name="Skinner E."/>
            <person name="Javaid M."/>
            <person name="Lee S."/>
            <person name="Li M."/>
            <person name="Ming W."/>
            <person name="Munidasa M."/>
            <person name="Muniz J."/>
            <person name="Nguyen L."/>
            <person name="Hughes D."/>
            <person name="Osuji N."/>
            <person name="Pu L.-L."/>
            <person name="Puazo M."/>
            <person name="Qu C."/>
            <person name="Quiroz J."/>
            <person name="Raj R."/>
            <person name="Weissenberger G."/>
            <person name="Xin Y."/>
            <person name="Zou X."/>
            <person name="Han Y."/>
            <person name="Worley K."/>
            <person name="Muzny D."/>
            <person name="Gibbs R."/>
        </authorList>
    </citation>
    <scope>NUCLEOTIDE SEQUENCE</scope>
    <source>
        <strain evidence="1">Sampled in the wild</strain>
    </source>
</reference>
<keyword evidence="2" id="KW-1185">Reference proteome</keyword>
<dbReference type="SUPFAM" id="SSF50978">
    <property type="entry name" value="WD40 repeat-like"/>
    <property type="match status" value="1"/>
</dbReference>
<proteinExistence type="predicted"/>
<sequence>MNDLKMESNTESYCVMDDSDDDDWYYASISRFEQLQMFNFETPANHLDFSENDRICCTSKIRDRKQEIQEFILPEKVPASAFESHDLKLKTGGFSLNPVHQMKCLKGRRRLVLSEKDTVGASIYQLGYENSDLISKIDTVKCSVEKPQLSVYENKLALGSSADSIHLADLETCLASKCSVTDNSQEEIFGLSFVNINSLAYCKHHSGQVTLLDLRSGIANTHALFKETCSVADNSVLKVWCSFAVHSELNFFGLASSQGDIKVYDFRCVRNSPIFETKMDVEEPHFKGNFLQIVFSPHDMFSVSSSRGTVEVFSLKTEKMRCIFSYDGHNHHKLKNNILISNHVWSPVERNLIYSSAIDGSFHCWKFIEI</sequence>
<dbReference type="InterPro" id="IPR015943">
    <property type="entry name" value="WD40/YVTN_repeat-like_dom_sf"/>
</dbReference>
<evidence type="ECO:0008006" key="3">
    <source>
        <dbReference type="Google" id="ProtNLM"/>
    </source>
</evidence>
<protein>
    <recommendedName>
        <fullName evidence="3">WD repeat-containing protein 73</fullName>
    </recommendedName>
</protein>
<name>A0A8K0KC93_LADFU</name>
<organism evidence="1 2">
    <name type="scientific">Ladona fulva</name>
    <name type="common">Scarce chaser dragonfly</name>
    <name type="synonym">Libellula fulva</name>
    <dbReference type="NCBI Taxonomy" id="123851"/>
    <lineage>
        <taxon>Eukaryota</taxon>
        <taxon>Metazoa</taxon>
        <taxon>Ecdysozoa</taxon>
        <taxon>Arthropoda</taxon>
        <taxon>Hexapoda</taxon>
        <taxon>Insecta</taxon>
        <taxon>Pterygota</taxon>
        <taxon>Palaeoptera</taxon>
        <taxon>Odonata</taxon>
        <taxon>Epiprocta</taxon>
        <taxon>Anisoptera</taxon>
        <taxon>Libelluloidea</taxon>
        <taxon>Libellulidae</taxon>
        <taxon>Ladona</taxon>
    </lineage>
</organism>
<dbReference type="GO" id="GO:0005829">
    <property type="term" value="C:cytosol"/>
    <property type="evidence" value="ECO:0007669"/>
    <property type="project" value="TreeGrafter"/>
</dbReference>
<evidence type="ECO:0000313" key="1">
    <source>
        <dbReference type="EMBL" id="KAG8232411.1"/>
    </source>
</evidence>
<comment type="caution">
    <text evidence="1">The sequence shown here is derived from an EMBL/GenBank/DDBJ whole genome shotgun (WGS) entry which is preliminary data.</text>
</comment>
<dbReference type="Proteomes" id="UP000792457">
    <property type="component" value="Unassembled WGS sequence"/>
</dbReference>
<dbReference type="AlphaFoldDB" id="A0A8K0KC93"/>
<dbReference type="GO" id="GO:0000922">
    <property type="term" value="C:spindle pole"/>
    <property type="evidence" value="ECO:0007669"/>
    <property type="project" value="TreeGrafter"/>
</dbReference>
<dbReference type="InterPro" id="IPR042795">
    <property type="entry name" value="Wdr73"/>
</dbReference>
<dbReference type="InterPro" id="IPR036322">
    <property type="entry name" value="WD40_repeat_dom_sf"/>
</dbReference>
<dbReference type="EMBL" id="KZ308616">
    <property type="protein sequence ID" value="KAG8232411.1"/>
    <property type="molecule type" value="Genomic_DNA"/>
</dbReference>